<comment type="caution">
    <text evidence="1">The sequence shown here is derived from an EMBL/GenBank/DDBJ whole genome shotgun (WGS) entry which is preliminary data.</text>
</comment>
<evidence type="ECO:0000313" key="2">
    <source>
        <dbReference type="Proteomes" id="UP000699462"/>
    </source>
</evidence>
<proteinExistence type="predicted"/>
<dbReference type="EMBL" id="JTDF01003539">
    <property type="protein sequence ID" value="KAF8567728.1"/>
    <property type="molecule type" value="Genomic_DNA"/>
</dbReference>
<gene>
    <name evidence="1" type="ORF">P879_03232</name>
</gene>
<evidence type="ECO:0000313" key="1">
    <source>
        <dbReference type="EMBL" id="KAF8567728.1"/>
    </source>
</evidence>
<reference evidence="1 2" key="1">
    <citation type="submission" date="2019-07" db="EMBL/GenBank/DDBJ databases">
        <title>Annotation for the trematode Paragonimus westermani.</title>
        <authorList>
            <person name="Choi Y.-J."/>
        </authorList>
    </citation>
    <scope>NUCLEOTIDE SEQUENCE [LARGE SCALE GENOMIC DNA]</scope>
    <source>
        <strain evidence="1">180907_Pwestermani</strain>
    </source>
</reference>
<organism evidence="1 2">
    <name type="scientific">Paragonimus westermani</name>
    <dbReference type="NCBI Taxonomy" id="34504"/>
    <lineage>
        <taxon>Eukaryota</taxon>
        <taxon>Metazoa</taxon>
        <taxon>Spiralia</taxon>
        <taxon>Lophotrochozoa</taxon>
        <taxon>Platyhelminthes</taxon>
        <taxon>Trematoda</taxon>
        <taxon>Digenea</taxon>
        <taxon>Plagiorchiida</taxon>
        <taxon>Troglotremata</taxon>
        <taxon>Troglotrematidae</taxon>
        <taxon>Paragonimus</taxon>
    </lineage>
</organism>
<dbReference type="AlphaFoldDB" id="A0A8T0DL62"/>
<name>A0A8T0DL62_9TREM</name>
<sequence>MVVMNASSEECMQEDESRSHSLIAVCEVTRMFGDAGVGILTITLFSLLLNPYPLIGCCPYNRDLPPVRLGDVPVGSIFRSLTSPTSMGTDERLDYVVQTVRQPRIRLKRVGGQVGPLDCKKTAAARGRFPGCSFMCGFPFATSIGGRSVAARGETEEQ</sequence>
<dbReference type="Proteomes" id="UP000699462">
    <property type="component" value="Unassembled WGS sequence"/>
</dbReference>
<protein>
    <submittedName>
        <fullName evidence="1">Uncharacterized protein</fullName>
    </submittedName>
</protein>
<keyword evidence="2" id="KW-1185">Reference proteome</keyword>
<accession>A0A8T0DL62</accession>